<comment type="caution">
    <text evidence="1">The sequence shown here is derived from an EMBL/GenBank/DDBJ whole genome shotgun (WGS) entry which is preliminary data.</text>
</comment>
<dbReference type="EMBL" id="MIGC01004102">
    <property type="protein sequence ID" value="PHJ18520.1"/>
    <property type="molecule type" value="Genomic_DNA"/>
</dbReference>
<protein>
    <submittedName>
        <fullName evidence="1">Uncharacterized protein</fullName>
    </submittedName>
</protein>
<reference evidence="1 2" key="1">
    <citation type="journal article" date="2017" name="Int. J. Parasitol.">
        <title>The genome of the protozoan parasite Cystoisospora suis and a reverse vaccinology approach to identify vaccine candidates.</title>
        <authorList>
            <person name="Palmieri N."/>
            <person name="Shrestha A."/>
            <person name="Ruttkowski B."/>
            <person name="Beck T."/>
            <person name="Vogl C."/>
            <person name="Tomley F."/>
            <person name="Blake D.P."/>
            <person name="Joachim A."/>
        </authorList>
    </citation>
    <scope>NUCLEOTIDE SEQUENCE [LARGE SCALE GENOMIC DNA]</scope>
    <source>
        <strain evidence="1 2">Wien I</strain>
    </source>
</reference>
<keyword evidence="2" id="KW-1185">Reference proteome</keyword>
<dbReference type="VEuPathDB" id="ToxoDB:CSUI_007651"/>
<dbReference type="AlphaFoldDB" id="A0A2C6KD29"/>
<gene>
    <name evidence="1" type="ORF">CSUI_007651</name>
</gene>
<dbReference type="OrthoDB" id="10637847at2759"/>
<organism evidence="1 2">
    <name type="scientific">Cystoisospora suis</name>
    <dbReference type="NCBI Taxonomy" id="483139"/>
    <lineage>
        <taxon>Eukaryota</taxon>
        <taxon>Sar</taxon>
        <taxon>Alveolata</taxon>
        <taxon>Apicomplexa</taxon>
        <taxon>Conoidasida</taxon>
        <taxon>Coccidia</taxon>
        <taxon>Eucoccidiorida</taxon>
        <taxon>Eimeriorina</taxon>
        <taxon>Sarcocystidae</taxon>
        <taxon>Cystoisospora</taxon>
    </lineage>
</organism>
<sequence length="373" mass="40131">MAVVYIKALVLSIALSRELGRLALASSQVFVVAVSATGAAVDGTVDPRPVQARYETVAGSSFLDRGAEPDQQAPLLLAAGAESPTAIIRAPPRAEPRSPQQAQFLERDDRFFVNRTKQPEEYSVTPPSRHVAFQVQSDGVIPPASPESLGASPASSLLTVLLNVFRTARLDTGHGSESIPPFISAMDSWTGQKHDNVARPARSILPHLSRERAVPRVDRIDVQPSPLLSPWLQLHGSPSSFANIDEGVVSSLLSTIQAFVENGMPLNEAMEDAVMAANLTAGDYCRARNFKCINLSGLLAELPEVMEEWPLFKLLAGVAQGTAEVEVTGLSQHILTSFTAHLRCASRCPFSGLFEWSGNRQSISANPSQFSKL</sequence>
<dbReference type="GeneID" id="94431007"/>
<name>A0A2C6KD29_9APIC</name>
<accession>A0A2C6KD29</accession>
<evidence type="ECO:0000313" key="1">
    <source>
        <dbReference type="EMBL" id="PHJ18520.1"/>
    </source>
</evidence>
<dbReference type="Proteomes" id="UP000221165">
    <property type="component" value="Unassembled WGS sequence"/>
</dbReference>
<dbReference type="RefSeq" id="XP_067920226.1">
    <property type="nucleotide sequence ID" value="XM_068067796.1"/>
</dbReference>
<proteinExistence type="predicted"/>
<evidence type="ECO:0000313" key="2">
    <source>
        <dbReference type="Proteomes" id="UP000221165"/>
    </source>
</evidence>